<dbReference type="CDD" id="cd01949">
    <property type="entry name" value="GGDEF"/>
    <property type="match status" value="1"/>
</dbReference>
<keyword evidence="1" id="KW-1133">Transmembrane helix</keyword>
<dbReference type="SUPFAM" id="SSF55073">
    <property type="entry name" value="Nucleotide cyclase"/>
    <property type="match status" value="1"/>
</dbReference>
<dbReference type="Gene3D" id="3.30.70.270">
    <property type="match status" value="1"/>
</dbReference>
<dbReference type="Proteomes" id="UP001326110">
    <property type="component" value="Chromosome"/>
</dbReference>
<dbReference type="SMART" id="SM00052">
    <property type="entry name" value="EAL"/>
    <property type="match status" value="1"/>
</dbReference>
<dbReference type="Pfam" id="PF00563">
    <property type="entry name" value="EAL"/>
    <property type="match status" value="1"/>
</dbReference>
<dbReference type="NCBIfam" id="TIGR00254">
    <property type="entry name" value="GGDEF"/>
    <property type="match status" value="1"/>
</dbReference>
<keyword evidence="1" id="KW-0812">Transmembrane</keyword>
<dbReference type="SUPFAM" id="SSF141868">
    <property type="entry name" value="EAL domain-like"/>
    <property type="match status" value="1"/>
</dbReference>
<dbReference type="PROSITE" id="PS50887">
    <property type="entry name" value="GGDEF"/>
    <property type="match status" value="1"/>
</dbReference>
<dbReference type="InterPro" id="IPR035919">
    <property type="entry name" value="EAL_sf"/>
</dbReference>
<dbReference type="InterPro" id="IPR029787">
    <property type="entry name" value="Nucleotide_cyclase"/>
</dbReference>
<protein>
    <submittedName>
        <fullName evidence="4">Bifunctional diguanylate cyclase/phosphodiesterase</fullName>
    </submittedName>
</protein>
<evidence type="ECO:0000256" key="1">
    <source>
        <dbReference type="SAM" id="Phobius"/>
    </source>
</evidence>
<dbReference type="EMBL" id="CP140152">
    <property type="protein sequence ID" value="WQH02547.1"/>
    <property type="molecule type" value="Genomic_DNA"/>
</dbReference>
<reference evidence="4 5" key="1">
    <citation type="submission" date="2023-11" db="EMBL/GenBank/DDBJ databases">
        <title>MicrobeMod: A computational toolkit for identifying prokaryotic methylation and restriction-modification with nanopore sequencing.</title>
        <authorList>
            <person name="Crits-Christoph A."/>
            <person name="Kang S.C."/>
            <person name="Lee H."/>
            <person name="Ostrov N."/>
        </authorList>
    </citation>
    <scope>NUCLEOTIDE SEQUENCE [LARGE SCALE GENOMIC DNA]</scope>
    <source>
        <strain evidence="4 5">ATCC 25935</strain>
    </source>
</reference>
<dbReference type="PROSITE" id="PS50883">
    <property type="entry name" value="EAL"/>
    <property type="match status" value="1"/>
</dbReference>
<feature type="domain" description="GGDEF" evidence="3">
    <location>
        <begin position="254"/>
        <end position="388"/>
    </location>
</feature>
<dbReference type="InterPro" id="IPR001633">
    <property type="entry name" value="EAL_dom"/>
</dbReference>
<dbReference type="GeneID" id="43161889"/>
<dbReference type="CDD" id="cd01948">
    <property type="entry name" value="EAL"/>
    <property type="match status" value="1"/>
</dbReference>
<feature type="domain" description="EAL" evidence="2">
    <location>
        <begin position="397"/>
        <end position="650"/>
    </location>
</feature>
<dbReference type="PANTHER" id="PTHR33121:SF70">
    <property type="entry name" value="SIGNALING PROTEIN YKOW"/>
    <property type="match status" value="1"/>
</dbReference>
<dbReference type="Gene3D" id="3.20.20.450">
    <property type="entry name" value="EAL domain"/>
    <property type="match status" value="1"/>
</dbReference>
<dbReference type="RefSeq" id="WP_019919972.1">
    <property type="nucleotide sequence ID" value="NZ_CP140152.1"/>
</dbReference>
<evidence type="ECO:0000259" key="3">
    <source>
        <dbReference type="PROSITE" id="PS50887"/>
    </source>
</evidence>
<evidence type="ECO:0000259" key="2">
    <source>
        <dbReference type="PROSITE" id="PS50883"/>
    </source>
</evidence>
<accession>A0ABZ0XS21</accession>
<dbReference type="Pfam" id="PF00990">
    <property type="entry name" value="GGDEF"/>
    <property type="match status" value="1"/>
</dbReference>
<name>A0ABZ0XS21_9BURK</name>
<evidence type="ECO:0000313" key="5">
    <source>
        <dbReference type="Proteomes" id="UP001326110"/>
    </source>
</evidence>
<evidence type="ECO:0000313" key="4">
    <source>
        <dbReference type="EMBL" id="WQH02547.1"/>
    </source>
</evidence>
<feature type="transmembrane region" description="Helical" evidence="1">
    <location>
        <begin position="191"/>
        <end position="211"/>
    </location>
</feature>
<proteinExistence type="predicted"/>
<dbReference type="SMART" id="SM00267">
    <property type="entry name" value="GGDEF"/>
    <property type="match status" value="1"/>
</dbReference>
<dbReference type="InterPro" id="IPR050706">
    <property type="entry name" value="Cyclic-di-GMP_PDE-like"/>
</dbReference>
<dbReference type="PANTHER" id="PTHR33121">
    <property type="entry name" value="CYCLIC DI-GMP PHOSPHODIESTERASE PDEF"/>
    <property type="match status" value="1"/>
</dbReference>
<keyword evidence="1" id="KW-0472">Membrane</keyword>
<dbReference type="InterPro" id="IPR043128">
    <property type="entry name" value="Rev_trsase/Diguanyl_cyclase"/>
</dbReference>
<organism evidence="4 5">
    <name type="scientific">Duganella zoogloeoides</name>
    <dbReference type="NCBI Taxonomy" id="75659"/>
    <lineage>
        <taxon>Bacteria</taxon>
        <taxon>Pseudomonadati</taxon>
        <taxon>Pseudomonadota</taxon>
        <taxon>Betaproteobacteria</taxon>
        <taxon>Burkholderiales</taxon>
        <taxon>Oxalobacteraceae</taxon>
        <taxon>Telluria group</taxon>
        <taxon>Duganella</taxon>
    </lineage>
</organism>
<gene>
    <name evidence="4" type="ORF">SR858_15845</name>
</gene>
<sequence length="655" mass="72167">MQPSASRSRRVIYIMLLLVIAASLALSAAMERTANTIRRNETPLLTVVIPQLRYLGDFESALLRYQLAFDKRYTESITPDRFRFLERMGRSELDSTLGQLRPSLGDGPELGVLRDGTLRIVAMAPEFERLVGADPDAKADAHSDAARQLLVTMNDDVKALRTQVDAMQLRVQEALYDNGTLAGRSISSITALIHIFDVLAVLTGLFLLYHVRARVRVEDELKHLAGHDPLTGLPHRRAFEARLHTLAAQPASSGRHAVVLGTIDRFSRIIGGFGHAFGDRVMVGLAARLRVAAERSGGEVFRLDGANFAIRYRVGCDSVEFELALAGLREEVRNPYDCEGHEIFTTLSLGAASYPLHSQSPQALLRHADAALQAARKAGGDSLVTYGPELTAQTGERLDMEALLRHAIERDELELHYQPQQGLRDGRLMGFEALLRWRRMGQLISPADFIPMAEESGLIVPIGKWVIEEACRQGAEWHRETGAAVQVAINISPRQFAAPGFLAHLEGVLAATGVEPSSIELEITESVMVENAEMAIALLHRLRGLGLKLAIDDFGTGYSSLAYLSRFPIHKLKIDQSFVRNMHTVSEQSTIVQATISLGHSLGLTVIAEGVETEQQRTMLAAWRCDEIQGYCYARPLPAAMARRFIENGLHLQAA</sequence>
<keyword evidence="5" id="KW-1185">Reference proteome</keyword>
<dbReference type="InterPro" id="IPR000160">
    <property type="entry name" value="GGDEF_dom"/>
</dbReference>